<comment type="caution">
    <text evidence="3">The sequence shown here is derived from an EMBL/GenBank/DDBJ whole genome shotgun (WGS) entry which is preliminary data.</text>
</comment>
<dbReference type="InterPro" id="IPR029058">
    <property type="entry name" value="AB_hydrolase_fold"/>
</dbReference>
<evidence type="ECO:0000313" key="4">
    <source>
        <dbReference type="Proteomes" id="UP001150062"/>
    </source>
</evidence>
<comment type="similarity">
    <text evidence="1">Belongs to the AB hydrolase superfamily. Lipase family.</text>
</comment>
<accession>A0ABQ8XAZ5</accession>
<name>A0ABQ8XAZ5_9EUKA</name>
<reference evidence="3" key="1">
    <citation type="submission" date="2022-08" db="EMBL/GenBank/DDBJ databases">
        <title>Novel sulfate-reducing endosymbionts in the free-living metamonad Anaeramoeba.</title>
        <authorList>
            <person name="Jerlstrom-Hultqvist J."/>
            <person name="Cepicka I."/>
            <person name="Gallot-Lavallee L."/>
            <person name="Salas-Leiva D."/>
            <person name="Curtis B.A."/>
            <person name="Zahonova K."/>
            <person name="Pipaliya S."/>
            <person name="Dacks J."/>
            <person name="Roger A.J."/>
        </authorList>
    </citation>
    <scope>NUCLEOTIDE SEQUENCE</scope>
    <source>
        <strain evidence="3">Schooner1</strain>
    </source>
</reference>
<dbReference type="Gene3D" id="3.40.50.1820">
    <property type="entry name" value="alpha/beta hydrolase"/>
    <property type="match status" value="1"/>
</dbReference>
<keyword evidence="4" id="KW-1185">Reference proteome</keyword>
<dbReference type="PANTHER" id="PTHR11005">
    <property type="entry name" value="LYSOSOMAL ACID LIPASE-RELATED"/>
    <property type="match status" value="1"/>
</dbReference>
<sequence>MEEIKRIVKQTHEDYKVFAKNIENIQNEGIGKLENVWNKVQSFSKKIIPKSIEDVNKHCTKDGKNMEQLFLDLVKSHTKQFKNMYEVDLHHIETQDGYILSCFRLENTEVSGQDTKPAVLLQHGLCDNSFSWVINGIENALAYQLADAGYQVYMNNTRMNGVSMKHKTFSRHSNYVWKFGFQHMAAFDIPAVVNYITETTGLETISYVGHSQGTTQMFANLCLKEEKRSVAAKINCYIALAPVLFVGKVNQIALKSMAKIKFDDLLLKTGLYIFSPTADIQRKLVQPFMKNKLIKKGSVSFVDFFEGSTMDPEMLPVYTKYLGAPTSIYNLRSWANGIRTGKFLKYDYGKKQNQVVYKQKDPVEYDLESLKNCGVPIYLYSGSKDILADPKDVKQLELTLDNCCMDHRITKHYGHLDYTLGSTVKEELYGEIVVTLNQYNGIFD</sequence>
<feature type="domain" description="Partial AB-hydrolase lipase" evidence="2">
    <location>
        <begin position="85"/>
        <end position="136"/>
    </location>
</feature>
<dbReference type="EMBL" id="JAOAOG010000318">
    <property type="protein sequence ID" value="KAJ6229719.1"/>
    <property type="molecule type" value="Genomic_DNA"/>
</dbReference>
<dbReference type="InterPro" id="IPR025483">
    <property type="entry name" value="Lipase_euk"/>
</dbReference>
<evidence type="ECO:0000256" key="1">
    <source>
        <dbReference type="ARBA" id="ARBA00010701"/>
    </source>
</evidence>
<evidence type="ECO:0000313" key="3">
    <source>
        <dbReference type="EMBL" id="KAJ6229719.1"/>
    </source>
</evidence>
<evidence type="ECO:0000259" key="2">
    <source>
        <dbReference type="Pfam" id="PF04083"/>
    </source>
</evidence>
<proteinExistence type="inferred from homology"/>
<protein>
    <submittedName>
        <fullName evidence="3">Lipase</fullName>
    </submittedName>
</protein>
<dbReference type="Proteomes" id="UP001150062">
    <property type="component" value="Unassembled WGS sequence"/>
</dbReference>
<dbReference type="PIRSF" id="PIRSF000862">
    <property type="entry name" value="Steryl_ester_lip"/>
    <property type="match status" value="1"/>
</dbReference>
<dbReference type="InterPro" id="IPR006693">
    <property type="entry name" value="AB_hydrolase_lipase"/>
</dbReference>
<gene>
    <name evidence="3" type="ORF">M0813_07502</name>
</gene>
<dbReference type="SUPFAM" id="SSF53474">
    <property type="entry name" value="alpha/beta-Hydrolases"/>
    <property type="match status" value="1"/>
</dbReference>
<organism evidence="3 4">
    <name type="scientific">Anaeramoeba flamelloides</name>
    <dbReference type="NCBI Taxonomy" id="1746091"/>
    <lineage>
        <taxon>Eukaryota</taxon>
        <taxon>Metamonada</taxon>
        <taxon>Anaeramoebidae</taxon>
        <taxon>Anaeramoeba</taxon>
    </lineage>
</organism>
<dbReference type="Pfam" id="PF04083">
    <property type="entry name" value="Abhydro_lipase"/>
    <property type="match status" value="1"/>
</dbReference>